<dbReference type="Proteomes" id="UP000016923">
    <property type="component" value="Unassembled WGS sequence"/>
</dbReference>
<evidence type="ECO:0000256" key="8">
    <source>
        <dbReference type="ARBA" id="ARBA00048679"/>
    </source>
</evidence>
<evidence type="ECO:0000256" key="3">
    <source>
        <dbReference type="ARBA" id="ARBA00022679"/>
    </source>
</evidence>
<organism evidence="11 12">
    <name type="scientific">Ophiostoma piceae (strain UAMH 11346)</name>
    <name type="common">Sap stain fungus</name>
    <dbReference type="NCBI Taxonomy" id="1262450"/>
    <lineage>
        <taxon>Eukaryota</taxon>
        <taxon>Fungi</taxon>
        <taxon>Dikarya</taxon>
        <taxon>Ascomycota</taxon>
        <taxon>Pezizomycotina</taxon>
        <taxon>Sordariomycetes</taxon>
        <taxon>Sordariomycetidae</taxon>
        <taxon>Ophiostomatales</taxon>
        <taxon>Ophiostomataceae</taxon>
        <taxon>Ophiostoma</taxon>
    </lineage>
</organism>
<dbReference type="SUPFAM" id="SSF56112">
    <property type="entry name" value="Protein kinase-like (PK-like)"/>
    <property type="match status" value="1"/>
</dbReference>
<dbReference type="OrthoDB" id="21018at2759"/>
<keyword evidence="2" id="KW-0723">Serine/threonine-protein kinase</keyword>
<feature type="domain" description="Protein kinase" evidence="10">
    <location>
        <begin position="175"/>
        <end position="618"/>
    </location>
</feature>
<dbReference type="eggNOG" id="KOG2464">
    <property type="taxonomic scope" value="Eukaryota"/>
</dbReference>
<evidence type="ECO:0000256" key="6">
    <source>
        <dbReference type="ARBA" id="ARBA00022840"/>
    </source>
</evidence>
<sequence length="618" mass="69953">MSRTSTSVHTYGRPPSSRTKPLLFQTHLPVSPTDNRRRQRAWGGRAGRFSQYEEPELEVDLVDDLTEQLTFVSLDDGITLDQFDFEDGKVPVETQPTHEEDIIQPETQKKGKDHSPVELQIKKSNLQDEAKEAEDAQDHYTHEDDSLFLDSYQEEATDIDADLRVLTWADMCPPGDRIEKIAEASYAEVYRVTNERGTSIIKAIRLKPEQGGALSIKPQTKQQTKSGLVDEEPHDEDDLRGELTISEWLADIPGFVVYKERYIVRGKTTKELLETHQAFHRRAKRQDPGRLQFYPSPSRYLDDTRFLVIELGDAGRALEDIALESISQVWDVFLHVAIALARAEDQINFEHRDLHEGNLCVRQVAPPRAKTDDSAVAFGYSGLDITILDYGLSRAEDVYADGDDNGEEAGPIAFDLERDLSLFTSTHAVQCKVYRQMRSYLLKGDRVHLPPDCHNTPYDEGPDTKPISWKTYSPYTNVLWLAYLYGYLVRNFAGSKADLLQFRRTTRELWTHLNPDAPPAILSFSSATDVVRFAVEAGWLTQAQLGAGSGSEYAGDDSFLSNDGASKSFAFDMSLLSQSLPAMGEDGEKSIIEAQIIDRDESEPRRSPRRRRPVERYR</sequence>
<feature type="region of interest" description="Disordered" evidence="9">
    <location>
        <begin position="94"/>
        <end position="116"/>
    </location>
</feature>
<dbReference type="GO" id="GO:0005524">
    <property type="term" value="F:ATP binding"/>
    <property type="evidence" value="ECO:0007669"/>
    <property type="project" value="UniProtKB-KW"/>
</dbReference>
<dbReference type="Pfam" id="PF12330">
    <property type="entry name" value="Haspin_kinase"/>
    <property type="match status" value="1"/>
</dbReference>
<feature type="region of interest" description="Disordered" evidence="9">
    <location>
        <begin position="212"/>
        <end position="236"/>
    </location>
</feature>
<dbReference type="GO" id="GO:0035556">
    <property type="term" value="P:intracellular signal transduction"/>
    <property type="evidence" value="ECO:0007669"/>
    <property type="project" value="TreeGrafter"/>
</dbReference>
<accession>S3CF16</accession>
<dbReference type="EC" id="2.7.11.1" evidence="1"/>
<dbReference type="HOGENOM" id="CLU_019103_2_0_1"/>
<feature type="region of interest" description="Disordered" evidence="9">
    <location>
        <begin position="1"/>
        <end position="42"/>
    </location>
</feature>
<dbReference type="SMART" id="SM01331">
    <property type="entry name" value="DUF3635"/>
    <property type="match status" value="1"/>
</dbReference>
<keyword evidence="12" id="KW-1185">Reference proteome</keyword>
<dbReference type="InterPro" id="IPR000719">
    <property type="entry name" value="Prot_kinase_dom"/>
</dbReference>
<dbReference type="OMA" id="THAAQCK"/>
<feature type="compositionally biased region" description="Basic residues" evidence="9">
    <location>
        <begin position="607"/>
        <end position="618"/>
    </location>
</feature>
<dbReference type="PANTHER" id="PTHR24419">
    <property type="entry name" value="INTERLEUKIN-1 RECEPTOR-ASSOCIATED KINASE"/>
    <property type="match status" value="1"/>
</dbReference>
<evidence type="ECO:0000256" key="9">
    <source>
        <dbReference type="SAM" id="MobiDB-lite"/>
    </source>
</evidence>
<feature type="compositionally biased region" description="Polar residues" evidence="9">
    <location>
        <begin position="217"/>
        <end position="226"/>
    </location>
</feature>
<keyword evidence="5 11" id="KW-0418">Kinase</keyword>
<dbReference type="GO" id="GO:0005634">
    <property type="term" value="C:nucleus"/>
    <property type="evidence" value="ECO:0007669"/>
    <property type="project" value="TreeGrafter"/>
</dbReference>
<dbReference type="InterPro" id="IPR024604">
    <property type="entry name" value="GSG2_C"/>
</dbReference>
<dbReference type="GO" id="GO:0000278">
    <property type="term" value="P:mitotic cell cycle"/>
    <property type="evidence" value="ECO:0007669"/>
    <property type="project" value="TreeGrafter"/>
</dbReference>
<keyword evidence="3" id="KW-0808">Transferase</keyword>
<dbReference type="VEuPathDB" id="FungiDB:F503_00052"/>
<reference evidence="11 12" key="1">
    <citation type="journal article" date="2013" name="BMC Genomics">
        <title>The genome and transcriptome of the pine saprophyte Ophiostoma piceae, and a comparison with the bark beetle-associated pine pathogen Grosmannia clavigera.</title>
        <authorList>
            <person name="Haridas S."/>
            <person name="Wang Y."/>
            <person name="Lim L."/>
            <person name="Massoumi Alamouti S."/>
            <person name="Jackman S."/>
            <person name="Docking R."/>
            <person name="Robertson G."/>
            <person name="Birol I."/>
            <person name="Bohlmann J."/>
            <person name="Breuil C."/>
        </authorList>
    </citation>
    <scope>NUCLEOTIDE SEQUENCE [LARGE SCALE GENOMIC DNA]</scope>
    <source>
        <strain evidence="11 12">UAMH 11346</strain>
    </source>
</reference>
<proteinExistence type="predicted"/>
<evidence type="ECO:0000256" key="4">
    <source>
        <dbReference type="ARBA" id="ARBA00022741"/>
    </source>
</evidence>
<keyword evidence="6" id="KW-0067">ATP-binding</keyword>
<dbReference type="PANTHER" id="PTHR24419:SF18">
    <property type="entry name" value="SERINE_THREONINE-PROTEIN KINASE HASPIN"/>
    <property type="match status" value="1"/>
</dbReference>
<feature type="region of interest" description="Disordered" evidence="9">
    <location>
        <begin position="591"/>
        <end position="618"/>
    </location>
</feature>
<keyword evidence="4" id="KW-0547">Nucleotide-binding</keyword>
<evidence type="ECO:0000313" key="12">
    <source>
        <dbReference type="Proteomes" id="UP000016923"/>
    </source>
</evidence>
<dbReference type="Gene3D" id="1.10.510.10">
    <property type="entry name" value="Transferase(Phosphotransferase) domain 1"/>
    <property type="match status" value="1"/>
</dbReference>
<evidence type="ECO:0000256" key="7">
    <source>
        <dbReference type="ARBA" id="ARBA00047899"/>
    </source>
</evidence>
<dbReference type="STRING" id="1262450.S3CF16"/>
<comment type="catalytic activity">
    <reaction evidence="7">
        <text>L-threonyl-[protein] + ATP = O-phospho-L-threonyl-[protein] + ADP + H(+)</text>
        <dbReference type="Rhea" id="RHEA:46608"/>
        <dbReference type="Rhea" id="RHEA-COMP:11060"/>
        <dbReference type="Rhea" id="RHEA-COMP:11605"/>
        <dbReference type="ChEBI" id="CHEBI:15378"/>
        <dbReference type="ChEBI" id="CHEBI:30013"/>
        <dbReference type="ChEBI" id="CHEBI:30616"/>
        <dbReference type="ChEBI" id="CHEBI:61977"/>
        <dbReference type="ChEBI" id="CHEBI:456216"/>
        <dbReference type="EC" id="2.7.11.1"/>
    </reaction>
</comment>
<dbReference type="EMBL" id="KE148158">
    <property type="protein sequence ID" value="EPE04898.1"/>
    <property type="molecule type" value="Genomic_DNA"/>
</dbReference>
<evidence type="ECO:0000256" key="1">
    <source>
        <dbReference type="ARBA" id="ARBA00012513"/>
    </source>
</evidence>
<protein>
    <recommendedName>
        <fullName evidence="1">non-specific serine/threonine protein kinase</fullName>
        <ecNumber evidence="1">2.7.11.1</ecNumber>
    </recommendedName>
</protein>
<comment type="catalytic activity">
    <reaction evidence="8">
        <text>L-seryl-[protein] + ATP = O-phospho-L-seryl-[protein] + ADP + H(+)</text>
        <dbReference type="Rhea" id="RHEA:17989"/>
        <dbReference type="Rhea" id="RHEA-COMP:9863"/>
        <dbReference type="Rhea" id="RHEA-COMP:11604"/>
        <dbReference type="ChEBI" id="CHEBI:15378"/>
        <dbReference type="ChEBI" id="CHEBI:29999"/>
        <dbReference type="ChEBI" id="CHEBI:30616"/>
        <dbReference type="ChEBI" id="CHEBI:83421"/>
        <dbReference type="ChEBI" id="CHEBI:456216"/>
        <dbReference type="EC" id="2.7.11.1"/>
    </reaction>
</comment>
<gene>
    <name evidence="11" type="ORF">F503_00052</name>
</gene>
<feature type="compositionally biased region" description="Basic and acidic residues" evidence="9">
    <location>
        <begin position="591"/>
        <end position="606"/>
    </location>
</feature>
<dbReference type="AlphaFoldDB" id="S3CF16"/>
<dbReference type="Gene3D" id="3.30.200.20">
    <property type="entry name" value="Phosphorylase Kinase, domain 1"/>
    <property type="match status" value="1"/>
</dbReference>
<dbReference type="GO" id="GO:0072354">
    <property type="term" value="F:histone H3T3 kinase activity"/>
    <property type="evidence" value="ECO:0007669"/>
    <property type="project" value="TreeGrafter"/>
</dbReference>
<evidence type="ECO:0000259" key="10">
    <source>
        <dbReference type="PROSITE" id="PS50011"/>
    </source>
</evidence>
<evidence type="ECO:0000313" key="11">
    <source>
        <dbReference type="EMBL" id="EPE04898.1"/>
    </source>
</evidence>
<evidence type="ECO:0000256" key="5">
    <source>
        <dbReference type="ARBA" id="ARBA00022777"/>
    </source>
</evidence>
<dbReference type="PROSITE" id="PS50011">
    <property type="entry name" value="PROTEIN_KINASE_DOM"/>
    <property type="match status" value="1"/>
</dbReference>
<evidence type="ECO:0000256" key="2">
    <source>
        <dbReference type="ARBA" id="ARBA00022527"/>
    </source>
</evidence>
<name>S3CF16_OPHP1</name>
<dbReference type="InterPro" id="IPR011009">
    <property type="entry name" value="Kinase-like_dom_sf"/>
</dbReference>
<dbReference type="GO" id="GO:0005737">
    <property type="term" value="C:cytoplasm"/>
    <property type="evidence" value="ECO:0007669"/>
    <property type="project" value="TreeGrafter"/>
</dbReference>